<feature type="transmembrane region" description="Helical" evidence="1">
    <location>
        <begin position="100"/>
        <end position="119"/>
    </location>
</feature>
<keyword evidence="3" id="KW-1185">Reference proteome</keyword>
<evidence type="ECO:0000313" key="2">
    <source>
        <dbReference type="EMBL" id="SDI30349.1"/>
    </source>
</evidence>
<feature type="transmembrane region" description="Helical" evidence="1">
    <location>
        <begin position="59"/>
        <end position="80"/>
    </location>
</feature>
<accession>A0A1G8JGE1</accession>
<dbReference type="OrthoDB" id="1679483at2"/>
<keyword evidence="1" id="KW-1133">Transmembrane helix</keyword>
<dbReference type="STRING" id="930129.SAMN05216352_106191"/>
<dbReference type="InterPro" id="IPR048147">
    <property type="entry name" value="CBO0543-like"/>
</dbReference>
<protein>
    <submittedName>
        <fullName evidence="2">Uncharacterized protein</fullName>
    </submittedName>
</protein>
<dbReference type="AlphaFoldDB" id="A0A1G8JGE1"/>
<reference evidence="2 3" key="1">
    <citation type="submission" date="2016-10" db="EMBL/GenBank/DDBJ databases">
        <authorList>
            <person name="de Groot N.N."/>
        </authorList>
    </citation>
    <scope>NUCLEOTIDE SEQUENCE [LARGE SCALE GENOMIC DNA]</scope>
    <source>
        <strain evidence="3">P4B,CCM 7963,CECT 7998,DSM 25260,IBRC-M 10614,KCTC 13821</strain>
    </source>
</reference>
<feature type="transmembrane region" description="Helical" evidence="1">
    <location>
        <begin position="126"/>
        <end position="147"/>
    </location>
</feature>
<dbReference type="EMBL" id="FNDU01000006">
    <property type="protein sequence ID" value="SDI30349.1"/>
    <property type="molecule type" value="Genomic_DNA"/>
</dbReference>
<evidence type="ECO:0000256" key="1">
    <source>
        <dbReference type="SAM" id="Phobius"/>
    </source>
</evidence>
<sequence length="183" mass="21708">MNNNQYPSWDEIVNLREEFRDSYWAYWINENLFSFGWFLQFGLNILFIYIAYKLLDRTRLFELLTAGGIIAILSSLLDSITIQNVLTTYPNSFTPISPPFVTSTVVILPIVYMLLYQFFSTWQSFIIANVISGAILAFVIENLFRWLDIYQYIQWNSFFSFIVYLVMAVILKWIMNYLMKAQK</sequence>
<keyword evidence="1" id="KW-0812">Transmembrane</keyword>
<dbReference type="Proteomes" id="UP000199017">
    <property type="component" value="Unassembled WGS sequence"/>
</dbReference>
<feature type="transmembrane region" description="Helical" evidence="1">
    <location>
        <begin position="153"/>
        <end position="174"/>
    </location>
</feature>
<dbReference type="RefSeq" id="WP_091585160.1">
    <property type="nucleotide sequence ID" value="NZ_FNDU01000006.1"/>
</dbReference>
<dbReference type="NCBIfam" id="NF041644">
    <property type="entry name" value="CBO0543_fam"/>
    <property type="match status" value="1"/>
</dbReference>
<organism evidence="2 3">
    <name type="scientific">Alteribacillus bidgolensis</name>
    <dbReference type="NCBI Taxonomy" id="930129"/>
    <lineage>
        <taxon>Bacteria</taxon>
        <taxon>Bacillati</taxon>
        <taxon>Bacillota</taxon>
        <taxon>Bacilli</taxon>
        <taxon>Bacillales</taxon>
        <taxon>Bacillaceae</taxon>
        <taxon>Alteribacillus</taxon>
    </lineage>
</organism>
<evidence type="ECO:0000313" key="3">
    <source>
        <dbReference type="Proteomes" id="UP000199017"/>
    </source>
</evidence>
<proteinExistence type="predicted"/>
<feature type="transmembrane region" description="Helical" evidence="1">
    <location>
        <begin position="32"/>
        <end position="52"/>
    </location>
</feature>
<name>A0A1G8JGE1_9BACI</name>
<keyword evidence="1" id="KW-0472">Membrane</keyword>
<gene>
    <name evidence="2" type="ORF">SAMN05216352_106191</name>
</gene>